<evidence type="ECO:0000256" key="1">
    <source>
        <dbReference type="SAM" id="MobiDB-lite"/>
    </source>
</evidence>
<organism evidence="2 3">
    <name type="scientific">Corallococcus macrosporus</name>
    <dbReference type="NCBI Taxonomy" id="35"/>
    <lineage>
        <taxon>Bacteria</taxon>
        <taxon>Pseudomonadati</taxon>
        <taxon>Myxococcota</taxon>
        <taxon>Myxococcia</taxon>
        <taxon>Myxococcales</taxon>
        <taxon>Cystobacterineae</taxon>
        <taxon>Myxococcaceae</taxon>
        <taxon>Corallococcus</taxon>
    </lineage>
</organism>
<evidence type="ECO:0000313" key="3">
    <source>
        <dbReference type="Proteomes" id="UP000664052"/>
    </source>
</evidence>
<keyword evidence="3" id="KW-1185">Reference proteome</keyword>
<reference evidence="2 3" key="1">
    <citation type="submission" date="2021-02" db="EMBL/GenBank/DDBJ databases">
        <title>De Novo genome assembly of isolated myxobacteria.</title>
        <authorList>
            <person name="Stevens D.C."/>
        </authorList>
    </citation>
    <scope>NUCLEOTIDE SEQUENCE [LARGE SCALE GENOMIC DNA]</scope>
    <source>
        <strain evidence="2 3">ATCC 29039</strain>
    </source>
</reference>
<protein>
    <submittedName>
        <fullName evidence="2">Uncharacterized protein</fullName>
    </submittedName>
</protein>
<gene>
    <name evidence="2" type="ORF">JYK02_18205</name>
</gene>
<comment type="caution">
    <text evidence="2">The sequence shown here is derived from an EMBL/GenBank/DDBJ whole genome shotgun (WGS) entry which is preliminary data.</text>
</comment>
<name>A0ABS3DCS8_9BACT</name>
<dbReference type="RefSeq" id="WP_207052693.1">
    <property type="nucleotide sequence ID" value="NZ_JAFIMU010000007.1"/>
</dbReference>
<dbReference type="EMBL" id="JAFIMU010000007">
    <property type="protein sequence ID" value="MBN8229447.1"/>
    <property type="molecule type" value="Genomic_DNA"/>
</dbReference>
<accession>A0ABS3DCS8</accession>
<proteinExistence type="predicted"/>
<evidence type="ECO:0000313" key="2">
    <source>
        <dbReference type="EMBL" id="MBN8229447.1"/>
    </source>
</evidence>
<dbReference type="Proteomes" id="UP000664052">
    <property type="component" value="Unassembled WGS sequence"/>
</dbReference>
<feature type="region of interest" description="Disordered" evidence="1">
    <location>
        <begin position="1"/>
        <end position="23"/>
    </location>
</feature>
<sequence length="95" mass="10446">MSAQFVVAEGHGPNATQRQQALDRGAKVKGAAIPPTAVLTRSPLVRGSVTLFNLQRVQELRPLLHGEHPVILRDRTTLKLSRGYRERLDTLLAQG</sequence>